<dbReference type="EMBL" id="JBHSFK010000039">
    <property type="protein sequence ID" value="MFC4505995.1"/>
    <property type="molecule type" value="Genomic_DNA"/>
</dbReference>
<dbReference type="RefSeq" id="WP_381183522.1">
    <property type="nucleotide sequence ID" value="NZ_JBHSFK010000039.1"/>
</dbReference>
<name>A0ABV9B2T1_9ACTN</name>
<reference evidence="2" key="1">
    <citation type="journal article" date="2019" name="Int. J. Syst. Evol. Microbiol.">
        <title>The Global Catalogue of Microorganisms (GCM) 10K type strain sequencing project: providing services to taxonomists for standard genome sequencing and annotation.</title>
        <authorList>
            <consortium name="The Broad Institute Genomics Platform"/>
            <consortium name="The Broad Institute Genome Sequencing Center for Infectious Disease"/>
            <person name="Wu L."/>
            <person name="Ma J."/>
        </authorList>
    </citation>
    <scope>NUCLEOTIDE SEQUENCE [LARGE SCALE GENOMIC DNA]</scope>
    <source>
        <strain evidence="2">CGMCC 4.7177</strain>
    </source>
</reference>
<protein>
    <submittedName>
        <fullName evidence="1">Uncharacterized protein</fullName>
    </submittedName>
</protein>
<keyword evidence="2" id="KW-1185">Reference proteome</keyword>
<dbReference type="Proteomes" id="UP001595839">
    <property type="component" value="Unassembled WGS sequence"/>
</dbReference>
<evidence type="ECO:0000313" key="1">
    <source>
        <dbReference type="EMBL" id="MFC4505995.1"/>
    </source>
</evidence>
<accession>A0ABV9B2T1</accession>
<proteinExistence type="predicted"/>
<gene>
    <name evidence="1" type="ORF">ACFPIH_42220</name>
</gene>
<evidence type="ECO:0000313" key="2">
    <source>
        <dbReference type="Proteomes" id="UP001595839"/>
    </source>
</evidence>
<comment type="caution">
    <text evidence="1">The sequence shown here is derived from an EMBL/GenBank/DDBJ whole genome shotgun (WGS) entry which is preliminary data.</text>
</comment>
<sequence length="124" mass="13222">MQPPKDTLTGIAFPPGGDVLISSKRDGRLLRGSAEQGFAVMGRYGLSLIDMALVDGRLFLAAAKSGAAELTADGVWILRDDLLPWSVAEGHGRVYFTITPGDAAYAELNLRGRPGRPGRSRLRG</sequence>
<organism evidence="1 2">
    <name type="scientific">Streptomyces vulcanius</name>
    <dbReference type="NCBI Taxonomy" id="1441876"/>
    <lineage>
        <taxon>Bacteria</taxon>
        <taxon>Bacillati</taxon>
        <taxon>Actinomycetota</taxon>
        <taxon>Actinomycetes</taxon>
        <taxon>Kitasatosporales</taxon>
        <taxon>Streptomycetaceae</taxon>
        <taxon>Streptomyces</taxon>
    </lineage>
</organism>